<evidence type="ECO:0000313" key="1">
    <source>
        <dbReference type="EMBL" id="CAG8440860.1"/>
    </source>
</evidence>
<feature type="non-terminal residue" evidence="1">
    <location>
        <position position="1"/>
    </location>
</feature>
<gene>
    <name evidence="1" type="ORF">SCALOS_LOCUS611</name>
</gene>
<dbReference type="Proteomes" id="UP000789860">
    <property type="component" value="Unassembled WGS sequence"/>
</dbReference>
<comment type="caution">
    <text evidence="1">The sequence shown here is derived from an EMBL/GenBank/DDBJ whole genome shotgun (WGS) entry which is preliminary data.</text>
</comment>
<accession>A0ACA9JXA4</accession>
<protein>
    <submittedName>
        <fullName evidence="1">5585_t:CDS:1</fullName>
    </submittedName>
</protein>
<reference evidence="1" key="1">
    <citation type="submission" date="2021-06" db="EMBL/GenBank/DDBJ databases">
        <authorList>
            <person name="Kallberg Y."/>
            <person name="Tangrot J."/>
            <person name="Rosling A."/>
        </authorList>
    </citation>
    <scope>NUCLEOTIDE SEQUENCE</scope>
    <source>
        <strain evidence="1">AU212A</strain>
    </source>
</reference>
<name>A0ACA9JXA4_9GLOM</name>
<dbReference type="EMBL" id="CAJVPM010000303">
    <property type="protein sequence ID" value="CAG8440860.1"/>
    <property type="molecule type" value="Genomic_DNA"/>
</dbReference>
<organism evidence="1 2">
    <name type="scientific">Scutellospora calospora</name>
    <dbReference type="NCBI Taxonomy" id="85575"/>
    <lineage>
        <taxon>Eukaryota</taxon>
        <taxon>Fungi</taxon>
        <taxon>Fungi incertae sedis</taxon>
        <taxon>Mucoromycota</taxon>
        <taxon>Glomeromycotina</taxon>
        <taxon>Glomeromycetes</taxon>
        <taxon>Diversisporales</taxon>
        <taxon>Gigasporaceae</taxon>
        <taxon>Scutellospora</taxon>
    </lineage>
</organism>
<proteinExistence type="predicted"/>
<evidence type="ECO:0000313" key="2">
    <source>
        <dbReference type="Proteomes" id="UP000789860"/>
    </source>
</evidence>
<sequence length="85" mass="9653">REGNRDIAKLEHGRSTGYEGKVRVYLDSKDMAKLEHRRSTGHEPPLTHTSILDTISNDIETILAGKTRKNTKAKESVLNLYDYVI</sequence>
<keyword evidence="2" id="KW-1185">Reference proteome</keyword>